<dbReference type="Gene3D" id="3.40.50.2000">
    <property type="entry name" value="Glycogen Phosphorylase B"/>
    <property type="match status" value="2"/>
</dbReference>
<organism evidence="3 4">
    <name type="scientific">Candidatus Zambryskibacteria bacterium RIFCSPLOWO2_01_FULL_45_21</name>
    <dbReference type="NCBI Taxonomy" id="1802761"/>
    <lineage>
        <taxon>Bacteria</taxon>
        <taxon>Candidatus Zambryskiibacteriota</taxon>
    </lineage>
</organism>
<dbReference type="SUPFAM" id="SSF53756">
    <property type="entry name" value="UDP-Glycosyltransferase/glycogen phosphorylase"/>
    <property type="match status" value="1"/>
</dbReference>
<dbReference type="Pfam" id="PF13439">
    <property type="entry name" value="Glyco_transf_4"/>
    <property type="match status" value="1"/>
</dbReference>
<evidence type="ECO:0000259" key="2">
    <source>
        <dbReference type="Pfam" id="PF13439"/>
    </source>
</evidence>
<comment type="caution">
    <text evidence="3">The sequence shown here is derived from an EMBL/GenBank/DDBJ whole genome shotgun (WGS) entry which is preliminary data.</text>
</comment>
<dbReference type="PANTHER" id="PTHR12526:SF630">
    <property type="entry name" value="GLYCOSYLTRANSFERASE"/>
    <property type="match status" value="1"/>
</dbReference>
<name>A0A1G2U033_9BACT</name>
<dbReference type="PANTHER" id="PTHR12526">
    <property type="entry name" value="GLYCOSYLTRANSFERASE"/>
    <property type="match status" value="1"/>
</dbReference>
<feature type="domain" description="Glycosyl transferase family 1" evidence="1">
    <location>
        <begin position="200"/>
        <end position="349"/>
    </location>
</feature>
<gene>
    <name evidence="3" type="ORF">A3B14_02355</name>
</gene>
<feature type="domain" description="Glycosyltransferase subfamily 4-like N-terminal" evidence="2">
    <location>
        <begin position="14"/>
        <end position="175"/>
    </location>
</feature>
<proteinExistence type="predicted"/>
<dbReference type="InterPro" id="IPR001296">
    <property type="entry name" value="Glyco_trans_1"/>
</dbReference>
<dbReference type="EMBL" id="MHWE01000025">
    <property type="protein sequence ID" value="OHB02854.1"/>
    <property type="molecule type" value="Genomic_DNA"/>
</dbReference>
<dbReference type="AlphaFoldDB" id="A0A1G2U033"/>
<dbReference type="Proteomes" id="UP000176800">
    <property type="component" value="Unassembled WGS sequence"/>
</dbReference>
<evidence type="ECO:0000313" key="4">
    <source>
        <dbReference type="Proteomes" id="UP000176800"/>
    </source>
</evidence>
<dbReference type="CDD" id="cd03808">
    <property type="entry name" value="GT4_CapM-like"/>
    <property type="match status" value="1"/>
</dbReference>
<dbReference type="InterPro" id="IPR028098">
    <property type="entry name" value="Glyco_trans_4-like_N"/>
</dbReference>
<accession>A0A1G2U033</accession>
<sequence length="371" mass="41322">MKKKILYLITKSAMGGAQRYVLDLATNLPEGFEPVVACGPGGELTKRLEERKIKVIQIPSLGRDIFLSRDIDSFFRIISVIKKEKPDILHLNSSKSGFLGALAGRLLGVKRIVFTGHGWAFNEERTIVSKIIFAKIHWLTMLLSDAVIAVSRKTARDVEKFLFVQKKIHQIYNGIGDVDFFSKEIARNKISAGTSAEVWIGTISELHKNKGVDYIIKALRKIKDTPSWKFFIIGSGEEEKRLKELIYMYGLKEKIVLCGQIFDAARLLKAFDIFTLTSRTEAFPYALLEAGKAELSVTASGVGGILEVIEDGKSGMLVKSGDIDAIAKKLSELISDKSKRDKLGTNLKEKIESHFSLEKMVSQTTDVYTGN</sequence>
<evidence type="ECO:0008006" key="5">
    <source>
        <dbReference type="Google" id="ProtNLM"/>
    </source>
</evidence>
<evidence type="ECO:0000259" key="1">
    <source>
        <dbReference type="Pfam" id="PF00534"/>
    </source>
</evidence>
<reference evidence="3 4" key="1">
    <citation type="journal article" date="2016" name="Nat. Commun.">
        <title>Thousands of microbial genomes shed light on interconnected biogeochemical processes in an aquifer system.</title>
        <authorList>
            <person name="Anantharaman K."/>
            <person name="Brown C.T."/>
            <person name="Hug L.A."/>
            <person name="Sharon I."/>
            <person name="Castelle C.J."/>
            <person name="Probst A.J."/>
            <person name="Thomas B.C."/>
            <person name="Singh A."/>
            <person name="Wilkins M.J."/>
            <person name="Karaoz U."/>
            <person name="Brodie E.L."/>
            <person name="Williams K.H."/>
            <person name="Hubbard S.S."/>
            <person name="Banfield J.F."/>
        </authorList>
    </citation>
    <scope>NUCLEOTIDE SEQUENCE [LARGE SCALE GENOMIC DNA]</scope>
</reference>
<dbReference type="Pfam" id="PF00534">
    <property type="entry name" value="Glycos_transf_1"/>
    <property type="match status" value="1"/>
</dbReference>
<evidence type="ECO:0000313" key="3">
    <source>
        <dbReference type="EMBL" id="OHB02854.1"/>
    </source>
</evidence>
<protein>
    <recommendedName>
        <fullName evidence="5">Glycosyltransferase subfamily 4-like N-terminal domain-containing protein</fullName>
    </recommendedName>
</protein>
<dbReference type="GO" id="GO:0016757">
    <property type="term" value="F:glycosyltransferase activity"/>
    <property type="evidence" value="ECO:0007669"/>
    <property type="project" value="InterPro"/>
</dbReference>